<name>A0A2X1A589_9BACI</name>
<dbReference type="EMBL" id="UAQE01000004">
    <property type="protein sequence ID" value="SPU39107.1"/>
    <property type="molecule type" value="Genomic_DNA"/>
</dbReference>
<evidence type="ECO:0008006" key="3">
    <source>
        <dbReference type="Google" id="ProtNLM"/>
    </source>
</evidence>
<dbReference type="Proteomes" id="UP000251431">
    <property type="component" value="Unassembled WGS sequence"/>
</dbReference>
<protein>
    <recommendedName>
        <fullName evidence="3">Nucleotidyl transferase AbiEii/AbiGii toxin family protein</fullName>
    </recommendedName>
</protein>
<evidence type="ECO:0000313" key="1">
    <source>
        <dbReference type="EMBL" id="SPU39107.1"/>
    </source>
</evidence>
<dbReference type="InterPro" id="IPR014942">
    <property type="entry name" value="AbiEii"/>
</dbReference>
<evidence type="ECO:0000313" key="2">
    <source>
        <dbReference type="Proteomes" id="UP000251431"/>
    </source>
</evidence>
<organism evidence="1 2">
    <name type="scientific">Lysinibacillus capsici</name>
    <dbReference type="NCBI Taxonomy" id="2115968"/>
    <lineage>
        <taxon>Bacteria</taxon>
        <taxon>Bacillati</taxon>
        <taxon>Bacillota</taxon>
        <taxon>Bacilli</taxon>
        <taxon>Bacillales</taxon>
        <taxon>Bacillaceae</taxon>
        <taxon>Lysinibacillus</taxon>
    </lineage>
</organism>
<sequence length="264" mass="30590">MGNIDTLSTNIVTQLEEMATRQDNMDQLVSRYCQERLLYRLSVSSYEDQFYLDGDLLLFALTNGLMKPSKEVTLTAQAIVHQHDIVKQAFYEICSLATPADGIEWNAQLIESSVSSDNIQLSIPATLGKMTVYIEVRITFRENMRITPKAINFPSLLDNKDAVVYTYPTEFVLAQKFIEIYQYPALEKTEKTINEVQQLLQTQTIEGRRLQAYIVDLFDRHHFTIELTSTLEMTGILKQFFIPVYEAILAEDEFFKQWNNRAWQ</sequence>
<accession>A0A2X1A589</accession>
<dbReference type="AlphaFoldDB" id="A0A2X1A589"/>
<proteinExistence type="predicted"/>
<dbReference type="RefSeq" id="WP_112118789.1">
    <property type="nucleotide sequence ID" value="NZ_UAQE01000004.1"/>
</dbReference>
<dbReference type="Pfam" id="PF08843">
    <property type="entry name" value="AbiEii"/>
    <property type="match status" value="1"/>
</dbReference>
<gene>
    <name evidence="1" type="ORF">NCTC7582_05086</name>
</gene>
<reference evidence="1 2" key="1">
    <citation type="submission" date="2018-06" db="EMBL/GenBank/DDBJ databases">
        <authorList>
            <consortium name="Pathogen Informatics"/>
            <person name="Doyle S."/>
        </authorList>
    </citation>
    <scope>NUCLEOTIDE SEQUENCE [LARGE SCALE GENOMIC DNA]</scope>
    <source>
        <strain evidence="1 2">NCTC7582</strain>
    </source>
</reference>